<comment type="similarity">
    <text evidence="2">Belongs to the peptidase S49 family.</text>
</comment>
<dbReference type="Pfam" id="PF01343">
    <property type="entry name" value="Peptidase_S49"/>
    <property type="match status" value="2"/>
</dbReference>
<evidence type="ECO:0000259" key="8">
    <source>
        <dbReference type="Pfam" id="PF01343"/>
    </source>
</evidence>
<dbReference type="EMBL" id="CP043661">
    <property type="protein sequence ID" value="QNE17791.1"/>
    <property type="molecule type" value="Genomic_DNA"/>
</dbReference>
<gene>
    <name evidence="9" type="primary">sppA</name>
    <name evidence="9" type="ORF">F1D05_07550</name>
</gene>
<feature type="active site" description="Proton donor/acceptor" evidence="7">
    <location>
        <position position="150"/>
    </location>
</feature>
<keyword evidence="3" id="KW-0645">Protease</keyword>
<proteinExistence type="inferred from homology"/>
<dbReference type="SUPFAM" id="SSF52096">
    <property type="entry name" value="ClpP/crotonase"/>
    <property type="match status" value="2"/>
</dbReference>
<dbReference type="Gene3D" id="3.90.226.10">
    <property type="entry name" value="2-enoyl-CoA Hydratase, Chain A, domain 1"/>
    <property type="match status" value="2"/>
</dbReference>
<feature type="domain" description="Peptidase S49" evidence="8">
    <location>
        <begin position="337"/>
        <end position="485"/>
    </location>
</feature>
<evidence type="ECO:0000256" key="1">
    <source>
        <dbReference type="ARBA" id="ARBA00004370"/>
    </source>
</evidence>
<dbReference type="Proteomes" id="UP000515563">
    <property type="component" value="Chromosome"/>
</dbReference>
<dbReference type="CDD" id="cd07018">
    <property type="entry name" value="S49_SppA_67K_type"/>
    <property type="match status" value="1"/>
</dbReference>
<dbReference type="GO" id="GO:0016020">
    <property type="term" value="C:membrane"/>
    <property type="evidence" value="ECO:0007669"/>
    <property type="project" value="UniProtKB-SubCell"/>
</dbReference>
<keyword evidence="5" id="KW-0720">Serine protease</keyword>
<reference evidence="9 10" key="2">
    <citation type="journal article" date="2020" name="Microbiol. Resour. Announc.">
        <title>Antarctic desert soil bacteria exhibit high novel natural product potential, evaluated through long-read genome sequencing and comparative genomics.</title>
        <authorList>
            <person name="Benaud N."/>
            <person name="Edwards R.J."/>
            <person name="Amos T.G."/>
            <person name="D'Agostino P.M."/>
            <person name="Gutierrez-Chavez C."/>
            <person name="Montgomery K."/>
            <person name="Nicetic I."/>
            <person name="Ferrari B.C."/>
        </authorList>
    </citation>
    <scope>NUCLEOTIDE SEQUENCE [LARGE SCALE GENOMIC DNA]</scope>
    <source>
        <strain evidence="9 10">SPB151</strain>
    </source>
</reference>
<dbReference type="InterPro" id="IPR047272">
    <property type="entry name" value="S49_SppA_C"/>
</dbReference>
<keyword evidence="4" id="KW-0378">Hydrolase</keyword>
<evidence type="ECO:0000313" key="10">
    <source>
        <dbReference type="Proteomes" id="UP000515563"/>
    </source>
</evidence>
<feature type="domain" description="Peptidase S49" evidence="8">
    <location>
        <begin position="77"/>
        <end position="230"/>
    </location>
</feature>
<evidence type="ECO:0000256" key="6">
    <source>
        <dbReference type="ARBA" id="ARBA00023136"/>
    </source>
</evidence>
<evidence type="ECO:0000256" key="4">
    <source>
        <dbReference type="ARBA" id="ARBA00022801"/>
    </source>
</evidence>
<keyword evidence="6" id="KW-0472">Membrane</keyword>
<evidence type="ECO:0000256" key="5">
    <source>
        <dbReference type="ARBA" id="ARBA00022825"/>
    </source>
</evidence>
<dbReference type="RefSeq" id="WP_185446620.1">
    <property type="nucleotide sequence ID" value="NZ_CP043661.1"/>
</dbReference>
<sequence>MTGVLLELDLTRGVLETPPASPLAAFRARHLPTLRELVSALRKGSRDDTVVGLVAHLGGPGLSLAQVQDLREAVADFRASGKRAVAWSESFGEVGGGTVPYYLATAFDEIWVQPSGDLGITGVSVQATFIRGALDKAGVIPQFGKRREYKTAVDTFTEKEMTGPAREMASRLAESSYEQIVEGIAVRRGLEPAHVRELVDNAPLSADAGHAAGLVDSLGYRSDVYDALRKSLGETTPLLAERYIRRGPRTLQEVRKNLPWPQKPVVAVIRISGGISVGRNSGGGPLGGPGSGSDTIGAALRAVADDDNVKAVVLRVDSPGGSYVASDAIRHEVLRLRATGRPVIASMGTVAASGGYFVAMPADVVVAQPGTITGSIGVLSGKGVVRDALGRIGISQQAVSQGKNARMNSAQEEFSPEQWESLEETLDRIYADFVAKAAHDRGLPEAELEALARGRVWTGADAHAHKLVDELGGFEHALRLACSRAGLDRDHISVVAAPHRNLLDRLRPPTTTEDLAASSKSPFSTDGLTAATFSTDGLTTAVYTALGLPPAGTLTMPLTWRIS</sequence>
<dbReference type="KEGG" id="kqi:F1D05_07550"/>
<dbReference type="GO" id="GO:0008236">
    <property type="term" value="F:serine-type peptidase activity"/>
    <property type="evidence" value="ECO:0007669"/>
    <property type="project" value="UniProtKB-KW"/>
</dbReference>
<feature type="active site" description="Nucleophile" evidence="7">
    <location>
        <position position="353"/>
    </location>
</feature>
<evidence type="ECO:0000256" key="2">
    <source>
        <dbReference type="ARBA" id="ARBA00008683"/>
    </source>
</evidence>
<name>A0A7G6WUX6_9ACTN</name>
<dbReference type="Gene3D" id="6.20.330.10">
    <property type="match status" value="2"/>
</dbReference>
<dbReference type="InterPro" id="IPR002142">
    <property type="entry name" value="Peptidase_S49"/>
</dbReference>
<protein>
    <submittedName>
        <fullName evidence="9">Signal peptide peptidase SppA</fullName>
    </submittedName>
</protein>
<dbReference type="PANTHER" id="PTHR33209:SF1">
    <property type="entry name" value="PEPTIDASE S49 DOMAIN-CONTAINING PROTEIN"/>
    <property type="match status" value="1"/>
</dbReference>
<dbReference type="InterPro" id="IPR047217">
    <property type="entry name" value="S49_SppA_67K_type_N"/>
</dbReference>
<comment type="subcellular location">
    <subcellularLocation>
        <location evidence="1">Membrane</location>
    </subcellularLocation>
</comment>
<evidence type="ECO:0000256" key="7">
    <source>
        <dbReference type="PIRSR" id="PIRSR001217-1"/>
    </source>
</evidence>
<dbReference type="PANTHER" id="PTHR33209">
    <property type="entry name" value="PROTEASE 4"/>
    <property type="match status" value="1"/>
</dbReference>
<evidence type="ECO:0000256" key="3">
    <source>
        <dbReference type="ARBA" id="ARBA00022670"/>
    </source>
</evidence>
<dbReference type="InterPro" id="IPR004635">
    <property type="entry name" value="Pept_S49_SppA"/>
</dbReference>
<organism evidence="9 10">
    <name type="scientific">Kribbella qitaiheensis</name>
    <dbReference type="NCBI Taxonomy" id="1544730"/>
    <lineage>
        <taxon>Bacteria</taxon>
        <taxon>Bacillati</taxon>
        <taxon>Actinomycetota</taxon>
        <taxon>Actinomycetes</taxon>
        <taxon>Propionibacteriales</taxon>
        <taxon>Kribbellaceae</taxon>
        <taxon>Kribbella</taxon>
    </lineage>
</organism>
<keyword evidence="10" id="KW-1185">Reference proteome</keyword>
<accession>A0A7G6WUX6</accession>
<reference evidence="10" key="1">
    <citation type="submission" date="2019-09" db="EMBL/GenBank/DDBJ databases">
        <title>Antimicrobial potential of Antarctic Bacteria.</title>
        <authorList>
            <person name="Benaud N."/>
            <person name="Edwards R.J."/>
            <person name="Ferrari B.C."/>
        </authorList>
    </citation>
    <scope>NUCLEOTIDE SEQUENCE [LARGE SCALE GENOMIC DNA]</scope>
    <source>
        <strain evidence="10">SPB151</strain>
    </source>
</reference>
<dbReference type="AlphaFoldDB" id="A0A7G6WUX6"/>
<dbReference type="CDD" id="cd07023">
    <property type="entry name" value="S49_Sppa_N_C"/>
    <property type="match status" value="1"/>
</dbReference>
<dbReference type="InterPro" id="IPR004634">
    <property type="entry name" value="Pept_S49_pIV"/>
</dbReference>
<dbReference type="PIRSF" id="PIRSF001217">
    <property type="entry name" value="Protease_4_SppA"/>
    <property type="match status" value="1"/>
</dbReference>
<dbReference type="NCBIfam" id="TIGR00706">
    <property type="entry name" value="SppA_dom"/>
    <property type="match status" value="1"/>
</dbReference>
<dbReference type="InterPro" id="IPR029045">
    <property type="entry name" value="ClpP/crotonase-like_dom_sf"/>
</dbReference>
<dbReference type="GO" id="GO:0006465">
    <property type="term" value="P:signal peptide processing"/>
    <property type="evidence" value="ECO:0007669"/>
    <property type="project" value="InterPro"/>
</dbReference>
<evidence type="ECO:0000313" key="9">
    <source>
        <dbReference type="EMBL" id="QNE17791.1"/>
    </source>
</evidence>